<feature type="domain" description="Protein kinase" evidence="11">
    <location>
        <begin position="25"/>
        <end position="306"/>
    </location>
</feature>
<evidence type="ECO:0000256" key="3">
    <source>
        <dbReference type="ARBA" id="ARBA00022679"/>
    </source>
</evidence>
<dbReference type="InterPro" id="IPR001245">
    <property type="entry name" value="Ser-Thr/Tyr_kinase_cat_dom"/>
</dbReference>
<comment type="subcellular location">
    <subcellularLocation>
        <location evidence="1">Membrane</location>
        <topology evidence="1">Single-pass membrane protein</topology>
    </subcellularLocation>
</comment>
<evidence type="ECO:0000256" key="4">
    <source>
        <dbReference type="ARBA" id="ARBA00022741"/>
    </source>
</evidence>
<keyword evidence="4 8" id="KW-0547">Nucleotide-binding</keyword>
<evidence type="ECO:0000256" key="1">
    <source>
        <dbReference type="ARBA" id="ARBA00004167"/>
    </source>
</evidence>
<dbReference type="FunFam" id="1.10.510.10:FF:000146">
    <property type="entry name" value="LRR receptor-like serine/threonine-protein kinase IOS1"/>
    <property type="match status" value="1"/>
</dbReference>
<evidence type="ECO:0000313" key="13">
    <source>
        <dbReference type="Proteomes" id="UP000824469"/>
    </source>
</evidence>
<dbReference type="CDD" id="cd14066">
    <property type="entry name" value="STKc_IRAK"/>
    <property type="match status" value="1"/>
</dbReference>
<evidence type="ECO:0000256" key="7">
    <source>
        <dbReference type="ARBA" id="ARBA00023170"/>
    </source>
</evidence>
<dbReference type="Gene3D" id="1.10.510.10">
    <property type="entry name" value="Transferase(Phosphotransferase) domain 1"/>
    <property type="match status" value="1"/>
</dbReference>
<comment type="caution">
    <text evidence="12">The sequence shown here is derived from an EMBL/GenBank/DDBJ whole genome shotgun (WGS) entry which is preliminary data.</text>
</comment>
<evidence type="ECO:0000313" key="12">
    <source>
        <dbReference type="EMBL" id="KAH9326581.1"/>
    </source>
</evidence>
<dbReference type="Proteomes" id="UP000824469">
    <property type="component" value="Unassembled WGS sequence"/>
</dbReference>
<organism evidence="12 13">
    <name type="scientific">Taxus chinensis</name>
    <name type="common">Chinese yew</name>
    <name type="synonym">Taxus wallichiana var. chinensis</name>
    <dbReference type="NCBI Taxonomy" id="29808"/>
    <lineage>
        <taxon>Eukaryota</taxon>
        <taxon>Viridiplantae</taxon>
        <taxon>Streptophyta</taxon>
        <taxon>Embryophyta</taxon>
        <taxon>Tracheophyta</taxon>
        <taxon>Spermatophyta</taxon>
        <taxon>Pinopsida</taxon>
        <taxon>Pinidae</taxon>
        <taxon>Conifers II</taxon>
        <taxon>Cupressales</taxon>
        <taxon>Taxaceae</taxon>
        <taxon>Taxus</taxon>
    </lineage>
</organism>
<dbReference type="Pfam" id="PF07714">
    <property type="entry name" value="PK_Tyr_Ser-Thr"/>
    <property type="match status" value="1"/>
</dbReference>
<dbReference type="AlphaFoldDB" id="A0AA38GPI9"/>
<evidence type="ECO:0000256" key="6">
    <source>
        <dbReference type="ARBA" id="ARBA00022840"/>
    </source>
</evidence>
<evidence type="ECO:0000256" key="2">
    <source>
        <dbReference type="ARBA" id="ARBA00022527"/>
    </source>
</evidence>
<dbReference type="PANTHER" id="PTHR47989:SF61">
    <property type="entry name" value="PROTEIN KINASE DOMAIN-CONTAINING PROTEIN"/>
    <property type="match status" value="1"/>
</dbReference>
<comment type="similarity">
    <text evidence="9">Belongs to the protein kinase superfamily.</text>
</comment>
<feature type="binding site" evidence="8">
    <location>
        <position position="53"/>
    </location>
    <ligand>
        <name>ATP</name>
        <dbReference type="ChEBI" id="CHEBI:30616"/>
    </ligand>
</feature>
<keyword evidence="6 8" id="KW-0067">ATP-binding</keyword>
<keyword evidence="13" id="KW-1185">Reference proteome</keyword>
<dbReference type="PROSITE" id="PS00108">
    <property type="entry name" value="PROTEIN_KINASE_ST"/>
    <property type="match status" value="1"/>
</dbReference>
<feature type="compositionally biased region" description="Polar residues" evidence="10">
    <location>
        <begin position="360"/>
        <end position="376"/>
    </location>
</feature>
<dbReference type="PANTHER" id="PTHR47989">
    <property type="entry name" value="OS01G0750732 PROTEIN"/>
    <property type="match status" value="1"/>
</dbReference>
<dbReference type="SMART" id="SM00220">
    <property type="entry name" value="S_TKc"/>
    <property type="match status" value="1"/>
</dbReference>
<evidence type="ECO:0000256" key="5">
    <source>
        <dbReference type="ARBA" id="ARBA00022777"/>
    </source>
</evidence>
<dbReference type="GO" id="GO:0016020">
    <property type="term" value="C:membrane"/>
    <property type="evidence" value="ECO:0007669"/>
    <property type="project" value="UniProtKB-SubCell"/>
</dbReference>
<dbReference type="PROSITE" id="PS00107">
    <property type="entry name" value="PROTEIN_KINASE_ATP"/>
    <property type="match status" value="1"/>
</dbReference>
<keyword evidence="7" id="KW-0675">Receptor</keyword>
<keyword evidence="5" id="KW-0418">Kinase</keyword>
<evidence type="ECO:0000256" key="8">
    <source>
        <dbReference type="PROSITE-ProRule" id="PRU10141"/>
    </source>
</evidence>
<keyword evidence="2 9" id="KW-0723">Serine/threonine-protein kinase</keyword>
<gene>
    <name evidence="12" type="ORF">KI387_006759</name>
</gene>
<sequence length="386" mass="43292">YVPIFVPNTSKSHAFCLEEMIIATNNFSHTIGQGGFGSVFGGKLQDEKQIAVKVLSLFSKQGVAEFLNEINLLSRVHHKKLVAFLGYCNESRDLMLVYEYMPGGSLSHHLHGNNPQQYPELVWKTRLKIVLDAAEGLEYLHIGCTPKIIHRDVKTANILVDNNLNGKLADFGLSRIARDEEESHVSTGVRGTAGYLDPKYYSTHKLTEKSDVYSFGVVLLEIICGRRPVDIRLSEEKIDLTKWVTPYLAKVEDSDEILEIMDRRLHNNCDMKSVRKVAKLAISCIADEPFCRPSMNEVVIEMKEALKCENESCIPSPKDDVSAEIGIEHGDLKSIDIKSGDLMCIDIEPGDLRSIMQAFTPDSNEGTTRSSSNKSYFSYHDMEGRD</sequence>
<evidence type="ECO:0000259" key="11">
    <source>
        <dbReference type="PROSITE" id="PS50011"/>
    </source>
</evidence>
<dbReference type="GO" id="GO:0005524">
    <property type="term" value="F:ATP binding"/>
    <property type="evidence" value="ECO:0007669"/>
    <property type="project" value="UniProtKB-UniRule"/>
</dbReference>
<feature type="non-terminal residue" evidence="12">
    <location>
        <position position="1"/>
    </location>
</feature>
<name>A0AA38GPI9_TAXCH</name>
<dbReference type="FunFam" id="3.30.200.20:FF:000178">
    <property type="entry name" value="serine/threonine-protein kinase PBS1-like"/>
    <property type="match status" value="1"/>
</dbReference>
<dbReference type="GO" id="GO:0004674">
    <property type="term" value="F:protein serine/threonine kinase activity"/>
    <property type="evidence" value="ECO:0007669"/>
    <property type="project" value="UniProtKB-KW"/>
</dbReference>
<keyword evidence="3" id="KW-0808">Transferase</keyword>
<accession>A0AA38GPI9</accession>
<feature type="region of interest" description="Disordered" evidence="10">
    <location>
        <begin position="360"/>
        <end position="386"/>
    </location>
</feature>
<protein>
    <recommendedName>
        <fullName evidence="11">Protein kinase domain-containing protein</fullName>
    </recommendedName>
</protein>
<dbReference type="InterPro" id="IPR008271">
    <property type="entry name" value="Ser/Thr_kinase_AS"/>
</dbReference>
<dbReference type="EMBL" id="JAHRHJ020000002">
    <property type="protein sequence ID" value="KAH9326581.1"/>
    <property type="molecule type" value="Genomic_DNA"/>
</dbReference>
<proteinExistence type="inferred from homology"/>
<dbReference type="InterPro" id="IPR017441">
    <property type="entry name" value="Protein_kinase_ATP_BS"/>
</dbReference>
<evidence type="ECO:0000256" key="9">
    <source>
        <dbReference type="RuleBase" id="RU000304"/>
    </source>
</evidence>
<dbReference type="InterPro" id="IPR000719">
    <property type="entry name" value="Prot_kinase_dom"/>
</dbReference>
<evidence type="ECO:0000256" key="10">
    <source>
        <dbReference type="SAM" id="MobiDB-lite"/>
    </source>
</evidence>
<dbReference type="InterPro" id="IPR011009">
    <property type="entry name" value="Kinase-like_dom_sf"/>
</dbReference>
<dbReference type="PROSITE" id="PS50011">
    <property type="entry name" value="PROTEIN_KINASE_DOM"/>
    <property type="match status" value="1"/>
</dbReference>
<dbReference type="OMA" id="CENESCI"/>
<reference evidence="12 13" key="1">
    <citation type="journal article" date="2021" name="Nat. Plants">
        <title>The Taxus genome provides insights into paclitaxel biosynthesis.</title>
        <authorList>
            <person name="Xiong X."/>
            <person name="Gou J."/>
            <person name="Liao Q."/>
            <person name="Li Y."/>
            <person name="Zhou Q."/>
            <person name="Bi G."/>
            <person name="Li C."/>
            <person name="Du R."/>
            <person name="Wang X."/>
            <person name="Sun T."/>
            <person name="Guo L."/>
            <person name="Liang H."/>
            <person name="Lu P."/>
            <person name="Wu Y."/>
            <person name="Zhang Z."/>
            <person name="Ro D.K."/>
            <person name="Shang Y."/>
            <person name="Huang S."/>
            <person name="Yan J."/>
        </authorList>
    </citation>
    <scope>NUCLEOTIDE SEQUENCE [LARGE SCALE GENOMIC DNA]</scope>
    <source>
        <strain evidence="12">Ta-2019</strain>
    </source>
</reference>
<dbReference type="SUPFAM" id="SSF56112">
    <property type="entry name" value="Protein kinase-like (PK-like)"/>
    <property type="match status" value="1"/>
</dbReference>
<dbReference type="Gene3D" id="3.30.200.20">
    <property type="entry name" value="Phosphorylase Kinase, domain 1"/>
    <property type="match status" value="1"/>
</dbReference>